<reference evidence="3 4" key="1">
    <citation type="submission" date="2019-07" db="EMBL/GenBank/DDBJ databases">
        <title>Cryptosporangium phraense sp. nov., isolated from plant litter.</title>
        <authorList>
            <person name="Suriyachadkun C."/>
        </authorList>
    </citation>
    <scope>NUCLEOTIDE SEQUENCE [LARGE SCALE GENOMIC DNA]</scope>
    <source>
        <strain evidence="3 4">A-T 5661</strain>
    </source>
</reference>
<evidence type="ECO:0000313" key="4">
    <source>
        <dbReference type="Proteomes" id="UP000317982"/>
    </source>
</evidence>
<dbReference type="PANTHER" id="PTHR24320">
    <property type="entry name" value="RETINOL DEHYDROGENASE"/>
    <property type="match status" value="1"/>
</dbReference>
<evidence type="ECO:0000256" key="2">
    <source>
        <dbReference type="ARBA" id="ARBA00023002"/>
    </source>
</evidence>
<dbReference type="AlphaFoldDB" id="A0A545AXK6"/>
<sequence length="252" mass="27056">MSRIFITGSSDGLGLLAGRLLVDQGHRVTLHARTDDRADDARKALPDADAVVVGDVSSVAATRSVAAQVNALGRHDAVIHNVAVGYQEPRRIETTDALAHVFAVNVLAPYLLTALITRPDRLVYLSSGMHRGGRADLVDPQWTDRHWNGSRAYSESKLYDLMLARAVARHWPDVPANAVDPGWVPTRMGGRGAPDDLAQGAETQAWLAVAGPSVTGRYFYHREPHSATPTGPTDEDALLAYCADLTGTPLPA</sequence>
<dbReference type="Gene3D" id="3.40.50.720">
    <property type="entry name" value="NAD(P)-binding Rossmann-like Domain"/>
    <property type="match status" value="1"/>
</dbReference>
<dbReference type="Pfam" id="PF00106">
    <property type="entry name" value="adh_short"/>
    <property type="match status" value="1"/>
</dbReference>
<dbReference type="InterPro" id="IPR002347">
    <property type="entry name" value="SDR_fam"/>
</dbReference>
<proteinExistence type="inferred from homology"/>
<dbReference type="SUPFAM" id="SSF51735">
    <property type="entry name" value="NAD(P)-binding Rossmann-fold domains"/>
    <property type="match status" value="1"/>
</dbReference>
<comment type="caution">
    <text evidence="3">The sequence shown here is derived from an EMBL/GenBank/DDBJ whole genome shotgun (WGS) entry which is preliminary data.</text>
</comment>
<gene>
    <name evidence="3" type="ORF">FL583_06160</name>
</gene>
<comment type="similarity">
    <text evidence="1">Belongs to the short-chain dehydrogenases/reductases (SDR) family.</text>
</comment>
<organism evidence="3 4">
    <name type="scientific">Cryptosporangium phraense</name>
    <dbReference type="NCBI Taxonomy" id="2593070"/>
    <lineage>
        <taxon>Bacteria</taxon>
        <taxon>Bacillati</taxon>
        <taxon>Actinomycetota</taxon>
        <taxon>Actinomycetes</taxon>
        <taxon>Cryptosporangiales</taxon>
        <taxon>Cryptosporangiaceae</taxon>
        <taxon>Cryptosporangium</taxon>
    </lineage>
</organism>
<dbReference type="InParanoid" id="A0A545AXK6"/>
<accession>A0A545AXK6</accession>
<keyword evidence="4" id="KW-1185">Reference proteome</keyword>
<evidence type="ECO:0000256" key="1">
    <source>
        <dbReference type="ARBA" id="ARBA00006484"/>
    </source>
</evidence>
<dbReference type="GO" id="GO:0016491">
    <property type="term" value="F:oxidoreductase activity"/>
    <property type="evidence" value="ECO:0007669"/>
    <property type="project" value="UniProtKB-KW"/>
</dbReference>
<name>A0A545AXK6_9ACTN</name>
<dbReference type="RefSeq" id="WP_142703473.1">
    <property type="nucleotide sequence ID" value="NZ_VIRS01000003.1"/>
</dbReference>
<dbReference type="Proteomes" id="UP000317982">
    <property type="component" value="Unassembled WGS sequence"/>
</dbReference>
<protein>
    <submittedName>
        <fullName evidence="3">SDR family NAD(P)-dependent oxidoreductase</fullName>
    </submittedName>
</protein>
<evidence type="ECO:0000313" key="3">
    <source>
        <dbReference type="EMBL" id="TQS46066.1"/>
    </source>
</evidence>
<dbReference type="OrthoDB" id="9785826at2"/>
<dbReference type="InterPro" id="IPR036291">
    <property type="entry name" value="NAD(P)-bd_dom_sf"/>
</dbReference>
<keyword evidence="2" id="KW-0560">Oxidoreductase</keyword>
<dbReference type="EMBL" id="VIRS01000003">
    <property type="protein sequence ID" value="TQS46066.1"/>
    <property type="molecule type" value="Genomic_DNA"/>
</dbReference>
<dbReference type="PRINTS" id="PR00081">
    <property type="entry name" value="GDHRDH"/>
</dbReference>
<dbReference type="PANTHER" id="PTHR24320:SF274">
    <property type="entry name" value="CHAIN DEHYDROGENASE, PUTATIVE (AFU_ORTHOLOGUE AFUA_4G00440)-RELATED"/>
    <property type="match status" value="1"/>
</dbReference>